<evidence type="ECO:0000313" key="2">
    <source>
        <dbReference type="Proteomes" id="UP000789831"/>
    </source>
</evidence>
<keyword evidence="2" id="KW-1185">Reference proteome</keyword>
<comment type="caution">
    <text evidence="1">The sequence shown here is derived from an EMBL/GenBank/DDBJ whole genome shotgun (WGS) entry which is preliminary data.</text>
</comment>
<dbReference type="Proteomes" id="UP000789831">
    <property type="component" value="Unassembled WGS sequence"/>
</dbReference>
<organism evidence="1 2">
    <name type="scientific">Ambispora gerdemannii</name>
    <dbReference type="NCBI Taxonomy" id="144530"/>
    <lineage>
        <taxon>Eukaryota</taxon>
        <taxon>Fungi</taxon>
        <taxon>Fungi incertae sedis</taxon>
        <taxon>Mucoromycota</taxon>
        <taxon>Glomeromycotina</taxon>
        <taxon>Glomeromycetes</taxon>
        <taxon>Archaeosporales</taxon>
        <taxon>Ambisporaceae</taxon>
        <taxon>Ambispora</taxon>
    </lineage>
</organism>
<accession>A0A9N9AR14</accession>
<dbReference type="AlphaFoldDB" id="A0A9N9AR14"/>
<gene>
    <name evidence="1" type="ORF">AGERDE_LOCUS6133</name>
</gene>
<proteinExistence type="predicted"/>
<protein>
    <submittedName>
        <fullName evidence="1">13564_t:CDS:1</fullName>
    </submittedName>
</protein>
<feature type="non-terminal residue" evidence="1">
    <location>
        <position position="40"/>
    </location>
</feature>
<dbReference type="EMBL" id="CAJVPL010000913">
    <property type="protein sequence ID" value="CAG8539933.1"/>
    <property type="molecule type" value="Genomic_DNA"/>
</dbReference>
<evidence type="ECO:0000313" key="1">
    <source>
        <dbReference type="EMBL" id="CAG8539933.1"/>
    </source>
</evidence>
<reference evidence="1" key="1">
    <citation type="submission" date="2021-06" db="EMBL/GenBank/DDBJ databases">
        <authorList>
            <person name="Kallberg Y."/>
            <person name="Tangrot J."/>
            <person name="Rosling A."/>
        </authorList>
    </citation>
    <scope>NUCLEOTIDE SEQUENCE</scope>
    <source>
        <strain evidence="1">MT106</strain>
    </source>
</reference>
<name>A0A9N9AR14_9GLOM</name>
<sequence length="40" mass="4620">RRKKENKGKGKKEDVEEIELENIPIITGEENQPGELVENE</sequence>